<reference evidence="2 3" key="1">
    <citation type="submission" date="2017-02" db="EMBL/GenBank/DDBJ databases">
        <title>Paraburkholderia sophoroidis sp. nov. and Paraburkholderia steynii sp. nov. rhizobial symbionts of the fynbos legume Hypocalyptus sophoroides.</title>
        <authorList>
            <person name="Steenkamp E.T."/>
            <person name="Beukes C.W."/>
            <person name="Van Zyl E."/>
            <person name="Avontuur J."/>
            <person name="Chan W.Y."/>
            <person name="Hassen A."/>
            <person name="Palmer M."/>
            <person name="Mthombeni L."/>
            <person name="Phalane F."/>
            <person name="Sereme K."/>
            <person name="Venter S.N."/>
        </authorList>
    </citation>
    <scope>NUCLEOTIDE SEQUENCE [LARGE SCALE GENOMIC DNA]</scope>
    <source>
        <strain evidence="2 3">HC1.1ba</strain>
    </source>
</reference>
<feature type="region of interest" description="Disordered" evidence="1">
    <location>
        <begin position="96"/>
        <end position="136"/>
    </location>
</feature>
<keyword evidence="3" id="KW-1185">Reference proteome</keyword>
<dbReference type="Proteomes" id="UP000294200">
    <property type="component" value="Unassembled WGS sequence"/>
</dbReference>
<organism evidence="2 3">
    <name type="scientific">Paraburkholderia steynii</name>
    <dbReference type="NCBI Taxonomy" id="1245441"/>
    <lineage>
        <taxon>Bacteria</taxon>
        <taxon>Pseudomonadati</taxon>
        <taxon>Pseudomonadota</taxon>
        <taxon>Betaproteobacteria</taxon>
        <taxon>Burkholderiales</taxon>
        <taxon>Burkholderiaceae</taxon>
        <taxon>Paraburkholderia</taxon>
    </lineage>
</organism>
<gene>
    <name evidence="2" type="ORF">BZM27_41945</name>
</gene>
<name>A0A4R0XBY3_9BURK</name>
<dbReference type="EMBL" id="MWML01000267">
    <property type="protein sequence ID" value="TCG04299.1"/>
    <property type="molecule type" value="Genomic_DNA"/>
</dbReference>
<sequence>MAIDVKVSNYELGKTVTYVTVNGVKHAIARADAWFEQIGSGNAPAPRGKSLSVRLRDVIKSGGKSYGVQAVKLALNPDHRACHAAVNRVTHYPADQPTFTAVSRKKPRPGISSHGKTGRAGRGKVGVGGMRTRSHS</sequence>
<evidence type="ECO:0000313" key="3">
    <source>
        <dbReference type="Proteomes" id="UP000294200"/>
    </source>
</evidence>
<accession>A0A4R0XBY3</accession>
<protein>
    <submittedName>
        <fullName evidence="2">Uncharacterized protein</fullName>
    </submittedName>
</protein>
<evidence type="ECO:0000256" key="1">
    <source>
        <dbReference type="SAM" id="MobiDB-lite"/>
    </source>
</evidence>
<proteinExistence type="predicted"/>
<comment type="caution">
    <text evidence="2">The sequence shown here is derived from an EMBL/GenBank/DDBJ whole genome shotgun (WGS) entry which is preliminary data.</text>
</comment>
<evidence type="ECO:0000313" key="2">
    <source>
        <dbReference type="EMBL" id="TCG04299.1"/>
    </source>
</evidence>
<dbReference type="AlphaFoldDB" id="A0A4R0XBY3"/>